<keyword evidence="2" id="KW-1133">Transmembrane helix</keyword>
<reference evidence="3 4" key="1">
    <citation type="submission" date="2018-09" db="EMBL/GenBank/DDBJ databases">
        <title>Genome sequencing of strain 1JSPR-7.</title>
        <authorList>
            <person name="Heo J."/>
            <person name="Kim S.-J."/>
            <person name="Kwon S.-W."/>
        </authorList>
    </citation>
    <scope>NUCLEOTIDE SEQUENCE [LARGE SCALE GENOMIC DNA]</scope>
    <source>
        <strain evidence="3 4">1JSPR-7</strain>
        <plasmid evidence="3 4">unnamed1</plasmid>
    </source>
</reference>
<feature type="transmembrane region" description="Helical" evidence="2">
    <location>
        <begin position="13"/>
        <end position="33"/>
    </location>
</feature>
<dbReference type="OrthoDB" id="2241388at2"/>
<dbReference type="SUPFAM" id="SSF46579">
    <property type="entry name" value="Prefoldin"/>
    <property type="match status" value="1"/>
</dbReference>
<dbReference type="KEGG" id="lact:D7I46_12905"/>
<keyword evidence="3" id="KW-0614">Plasmid</keyword>
<feature type="coiled-coil region" evidence="1">
    <location>
        <begin position="178"/>
        <end position="262"/>
    </location>
</feature>
<gene>
    <name evidence="3" type="ORF">D7I46_12905</name>
</gene>
<sequence>MKSLIYDKYNLRYFIPIVLCVVIMIGFLSSGIIKKKMQPVVTTSIGRVLNVENKTSKIVFERADYYEKSNLLVTSFYLKSDEVVPTDTLKIETYNGRTQQKIEASVEKINANYYVVFIPNVAPNFKQIINTLTLKDNQNQSYTVGGIAVTQKNVSKNNASYQAKPLDFYVAQYKDYARQDVEEKIKAYDKDIAKFNAQIKALNKENQLYLADMDLKTVDQQKEIFAQIKSNNNSIAGIQTQIKTVKENQKKVEEQRKILSNN</sequence>
<dbReference type="Proteomes" id="UP000269374">
    <property type="component" value="Plasmid unnamed1"/>
</dbReference>
<dbReference type="AlphaFoldDB" id="A0A387BU92"/>
<keyword evidence="4" id="KW-1185">Reference proteome</keyword>
<name>A0A387BU92_9LACT</name>
<accession>A0A387BU92</accession>
<organism evidence="3 4">
    <name type="scientific">Lactococcus allomyrinae</name>
    <dbReference type="NCBI Taxonomy" id="2419773"/>
    <lineage>
        <taxon>Bacteria</taxon>
        <taxon>Bacillati</taxon>
        <taxon>Bacillota</taxon>
        <taxon>Bacilli</taxon>
        <taxon>Lactobacillales</taxon>
        <taxon>Streptococcaceae</taxon>
        <taxon>Lactococcus</taxon>
    </lineage>
</organism>
<evidence type="ECO:0000256" key="2">
    <source>
        <dbReference type="SAM" id="Phobius"/>
    </source>
</evidence>
<dbReference type="EMBL" id="CP032628">
    <property type="protein sequence ID" value="AYG02031.1"/>
    <property type="molecule type" value="Genomic_DNA"/>
</dbReference>
<protein>
    <submittedName>
        <fullName evidence="3">Uncharacterized protein</fullName>
    </submittedName>
</protein>
<keyword evidence="2" id="KW-0812">Transmembrane</keyword>
<evidence type="ECO:0000313" key="4">
    <source>
        <dbReference type="Proteomes" id="UP000269374"/>
    </source>
</evidence>
<evidence type="ECO:0000256" key="1">
    <source>
        <dbReference type="SAM" id="Coils"/>
    </source>
</evidence>
<evidence type="ECO:0000313" key="3">
    <source>
        <dbReference type="EMBL" id="AYG02031.1"/>
    </source>
</evidence>
<geneLocation type="plasmid" evidence="3 4">
    <name>unnamed1</name>
</geneLocation>
<proteinExistence type="predicted"/>
<dbReference type="RefSeq" id="WP_120773400.1">
    <property type="nucleotide sequence ID" value="NZ_CP032628.1"/>
</dbReference>
<keyword evidence="1" id="KW-0175">Coiled coil</keyword>
<keyword evidence="2" id="KW-0472">Membrane</keyword>